<keyword evidence="2" id="KW-1185">Reference proteome</keyword>
<organism evidence="1 2">
    <name type="scientific">Cordyceps confragosa</name>
    <name type="common">Lecanicillium lecanii</name>
    <dbReference type="NCBI Taxonomy" id="2714763"/>
    <lineage>
        <taxon>Eukaryota</taxon>
        <taxon>Fungi</taxon>
        <taxon>Dikarya</taxon>
        <taxon>Ascomycota</taxon>
        <taxon>Pezizomycotina</taxon>
        <taxon>Sordariomycetes</taxon>
        <taxon>Hypocreomycetidae</taxon>
        <taxon>Hypocreales</taxon>
        <taxon>Cordycipitaceae</taxon>
        <taxon>Akanthomyces</taxon>
    </lineage>
</organism>
<evidence type="ECO:0000313" key="2">
    <source>
        <dbReference type="Proteomes" id="UP000243081"/>
    </source>
</evidence>
<dbReference type="OrthoDB" id="4763081at2759"/>
<comment type="caution">
    <text evidence="1">The sequence shown here is derived from an EMBL/GenBank/DDBJ whole genome shotgun (WGS) entry which is preliminary data.</text>
</comment>
<reference evidence="1 2" key="1">
    <citation type="submission" date="2016-03" db="EMBL/GenBank/DDBJ databases">
        <title>Fine-scale spatial genetic structure of a fungal parasite of coffee scale insects.</title>
        <authorList>
            <person name="Jackson D."/>
            <person name="Zemenick K.A."/>
            <person name="Malloure B."/>
            <person name="Quandt C.A."/>
            <person name="James T.Y."/>
        </authorList>
    </citation>
    <scope>NUCLEOTIDE SEQUENCE [LARGE SCALE GENOMIC DNA]</scope>
    <source>
        <strain evidence="1 2">UM487</strain>
    </source>
</reference>
<protein>
    <submittedName>
        <fullName evidence="1">Uncharacterized protein</fullName>
    </submittedName>
</protein>
<sequence length="670" mass="74548">MSTTDIHDGASWRGHFFLPFECGLCARPLKRHSLVYGCKWSSVLPIKQLTNACTMLVVSTPDSMSLEEMAGPFLFPHSAAGSGGTRPGDDLVLVGDWAVGARYIVEPKPPGPRVECTVVHDDCFNMYTGCAGSDQGALQYLWFFSLWRQPWDRTKTLQGIRPLPREEFLCSRSAVSYVLDKLGMLDFVSLLPWEIIRHVFSFSNDAPLWKAVQAVTAALEHRQQGAESFTLVPALTIASWKRGDKYPKLLETSDRTAQLVRFTIDSQGIRQIDRIEKLSPLEPSHATQKHEFIAAGEAELQLVKMIFKNGRARLRIPDGHPGFTTWDMMRPPPNPLRRASLHDKISDWVDNGESLSRMCGHAVPANRLGVSDLRGATGVTFIFHSTFLVHIHAHTPRYPIAGLPHDTHILKEIGGSLMHGFSDLAWIYLPLPPGEKILSISLGTDGRTQRIRRPGLLAHTKLAGTLLIGYLMPISSPCIPLGEEPDILFTRLQGPFVSGVGAYSAKPISNLQYSDKVRYFPREMAFAQPEAFRLTSYAPLDDIIRLDVVEDPATGGPRGLITFYANGAQRVLGQYRIGHHQVQTYLEPRCLCLRFERPGTSPVLQLVRVTASPSCEEGHETHVLMQRRTCYPLTGFVCAQFDFDSITLGFADRDFNLASTLEGQVPTPIL</sequence>
<name>A0A179IIP5_CORDF</name>
<dbReference type="OMA" id="PSCEEGH"/>
<accession>A0A179IIP5</accession>
<evidence type="ECO:0000313" key="1">
    <source>
        <dbReference type="EMBL" id="OAR01742.1"/>
    </source>
</evidence>
<dbReference type="AlphaFoldDB" id="A0A179IIP5"/>
<dbReference type="EMBL" id="LUKN01001018">
    <property type="protein sequence ID" value="OAR01742.1"/>
    <property type="molecule type" value="Genomic_DNA"/>
</dbReference>
<gene>
    <name evidence="1" type="ORF">LLEC1_06503</name>
</gene>
<dbReference type="Proteomes" id="UP000243081">
    <property type="component" value="Unassembled WGS sequence"/>
</dbReference>
<proteinExistence type="predicted"/>